<dbReference type="InterPro" id="IPR010621">
    <property type="entry name" value="DUF1214"/>
</dbReference>
<gene>
    <name evidence="4" type="ORF">Cvel_4504</name>
</gene>
<organism evidence="4">
    <name type="scientific">Chromera velia CCMP2878</name>
    <dbReference type="NCBI Taxonomy" id="1169474"/>
    <lineage>
        <taxon>Eukaryota</taxon>
        <taxon>Sar</taxon>
        <taxon>Alveolata</taxon>
        <taxon>Colpodellida</taxon>
        <taxon>Chromeraceae</taxon>
        <taxon>Chromera</taxon>
    </lineage>
</organism>
<name>A0A0G4GCA7_9ALVE</name>
<feature type="signal peptide" evidence="1">
    <location>
        <begin position="1"/>
        <end position="18"/>
    </location>
</feature>
<dbReference type="Pfam" id="PF06863">
    <property type="entry name" value="DUF1254"/>
    <property type="match status" value="1"/>
</dbReference>
<feature type="domain" description="DUF1214" evidence="2">
    <location>
        <begin position="234"/>
        <end position="316"/>
    </location>
</feature>
<sequence>MIFCRLLFCAISLVAALAGDVPVTTDNFVRAETHRMMQAYVDKGAFGGFTHIRLPTPLDEQNVIRMNRDTLYSAGIFDLSTPLTIEMPNSGNRFMSLLVINEDHHTPVDVQYGNGTVTLTEEKAGSRYVFVIIRTFVDPSSPQDLEEVHKLQDAVTVTQAAKGSWEVPQWNQEQLKDIRDAALSIAKYVPDFGSGFGKKGEVNPVTHFLVTAFGWGGNPKEDATYVSITPPKDDGKTAYTLTLENVPVDGFWSVTVYNKDGFLEENEHDSYNVNNVTAQKGEDGRVVIHFGGDPTKSNFIPITEGWNAVLRLYRPRAEVLDGSWTAPELVEVSADSKRRRRLSLVLP</sequence>
<proteinExistence type="predicted"/>
<dbReference type="EMBL" id="CDMZ01001081">
    <property type="protein sequence ID" value="CEM26887.1"/>
    <property type="molecule type" value="Genomic_DNA"/>
</dbReference>
<accession>A0A0G4GCA7</accession>
<evidence type="ECO:0000259" key="2">
    <source>
        <dbReference type="Pfam" id="PF06742"/>
    </source>
</evidence>
<evidence type="ECO:0000313" key="4">
    <source>
        <dbReference type="EMBL" id="CEM26887.1"/>
    </source>
</evidence>
<evidence type="ECO:0000259" key="3">
    <source>
        <dbReference type="Pfam" id="PF06863"/>
    </source>
</evidence>
<dbReference type="AlphaFoldDB" id="A0A0G4GCA7"/>
<evidence type="ECO:0000256" key="1">
    <source>
        <dbReference type="SAM" id="SignalP"/>
    </source>
</evidence>
<dbReference type="InterPro" id="IPR037050">
    <property type="entry name" value="DUF1254_sf"/>
</dbReference>
<protein>
    <recommendedName>
        <fullName evidence="5">DUF1214 domain-containing protein</fullName>
    </recommendedName>
</protein>
<dbReference type="InterPro" id="IPR010679">
    <property type="entry name" value="DUF1254"/>
</dbReference>
<dbReference type="InterPro" id="IPR037049">
    <property type="entry name" value="DUF1214_C_sf"/>
</dbReference>
<dbReference type="PANTHER" id="PTHR36509:SF2">
    <property type="entry name" value="BLL3101 PROTEIN"/>
    <property type="match status" value="1"/>
</dbReference>
<dbReference type="VEuPathDB" id="CryptoDB:Cvel_4504"/>
<keyword evidence="1" id="KW-0732">Signal</keyword>
<dbReference type="PANTHER" id="PTHR36509">
    <property type="entry name" value="BLL3101 PROTEIN"/>
    <property type="match status" value="1"/>
</dbReference>
<dbReference type="Pfam" id="PF06742">
    <property type="entry name" value="DUF1214"/>
    <property type="match status" value="1"/>
</dbReference>
<feature type="chain" id="PRO_5005189989" description="DUF1214 domain-containing protein" evidence="1">
    <location>
        <begin position="19"/>
        <end position="347"/>
    </location>
</feature>
<dbReference type="SUPFAM" id="SSF160935">
    <property type="entry name" value="VPA0735-like"/>
    <property type="match status" value="1"/>
</dbReference>
<feature type="domain" description="DUF1254" evidence="3">
    <location>
        <begin position="49"/>
        <end position="101"/>
    </location>
</feature>
<dbReference type="Gene3D" id="2.60.40.1610">
    <property type="entry name" value="Domain of unknown function DUF1254"/>
    <property type="match status" value="1"/>
</dbReference>
<dbReference type="Gene3D" id="2.60.120.600">
    <property type="entry name" value="Domain of unknown function DUF1214, C-terminal domain"/>
    <property type="match status" value="1"/>
</dbReference>
<evidence type="ECO:0008006" key="5">
    <source>
        <dbReference type="Google" id="ProtNLM"/>
    </source>
</evidence>
<reference evidence="4" key="1">
    <citation type="submission" date="2014-11" db="EMBL/GenBank/DDBJ databases">
        <authorList>
            <person name="Otto D Thomas"/>
            <person name="Naeem Raeece"/>
        </authorList>
    </citation>
    <scope>NUCLEOTIDE SEQUENCE</scope>
</reference>